<evidence type="ECO:0000313" key="3">
    <source>
        <dbReference type="Proteomes" id="UP001183794"/>
    </source>
</evidence>
<feature type="region of interest" description="Disordered" evidence="1">
    <location>
        <begin position="1"/>
        <end position="26"/>
    </location>
</feature>
<evidence type="ECO:0000256" key="1">
    <source>
        <dbReference type="SAM" id="MobiDB-lite"/>
    </source>
</evidence>
<sequence>MYSALTASTLSDHLEETQDTPSQRRHLQAVEAPPLQIGSAAILPATRLRQAARPEHVPLDPREEFAPAQEVGAQRGRSNVFTFRSAERPQPVDHQHAKLLADIKKVTQAVGSAFIEAELGIRSFGQLSSWLEFDLFHKLKARVYHSANAKHVAARRGEASRKVPSVKTIGVRAAMHRNGEWESSMTIRVGKRARAIAMRIQLHRDRWRVIALEVG</sequence>
<reference evidence="2 3" key="1">
    <citation type="submission" date="2023-07" db="EMBL/GenBank/DDBJ databases">
        <title>Sequencing the genomes of 1000 actinobacteria strains.</title>
        <authorList>
            <person name="Klenk H.-P."/>
        </authorList>
    </citation>
    <scope>NUCLEOTIDE SEQUENCE [LARGE SCALE GENOMIC DNA]</scope>
    <source>
        <strain evidence="2 3">DSM 22966</strain>
    </source>
</reference>
<dbReference type="EMBL" id="JAVDYJ010000001">
    <property type="protein sequence ID" value="MDR7346731.1"/>
    <property type="molecule type" value="Genomic_DNA"/>
</dbReference>
<dbReference type="Proteomes" id="UP001183794">
    <property type="component" value="Unassembled WGS sequence"/>
</dbReference>
<gene>
    <name evidence="2" type="ORF">J2S62_000988</name>
</gene>
<keyword evidence="3" id="KW-1185">Reference proteome</keyword>
<comment type="caution">
    <text evidence="2">The sequence shown here is derived from an EMBL/GenBank/DDBJ whole genome shotgun (WGS) entry which is preliminary data.</text>
</comment>
<accession>A0ABU2AZG3</accession>
<evidence type="ECO:0000313" key="2">
    <source>
        <dbReference type="EMBL" id="MDR7346731.1"/>
    </source>
</evidence>
<feature type="compositionally biased region" description="Polar residues" evidence="1">
    <location>
        <begin position="1"/>
        <end position="11"/>
    </location>
</feature>
<name>A0ABU2AZG3_9MICC</name>
<proteinExistence type="predicted"/>
<dbReference type="InterPro" id="IPR045596">
    <property type="entry name" value="DUF6459"/>
</dbReference>
<dbReference type="Pfam" id="PF20060">
    <property type="entry name" value="DUF6459"/>
    <property type="match status" value="1"/>
</dbReference>
<dbReference type="RefSeq" id="WP_310172052.1">
    <property type="nucleotide sequence ID" value="NZ_BAABHE010000002.1"/>
</dbReference>
<organism evidence="2 3">
    <name type="scientific">Enteractinococcus fodinae</name>
    <dbReference type="NCBI Taxonomy" id="684663"/>
    <lineage>
        <taxon>Bacteria</taxon>
        <taxon>Bacillati</taxon>
        <taxon>Actinomycetota</taxon>
        <taxon>Actinomycetes</taxon>
        <taxon>Micrococcales</taxon>
        <taxon>Micrococcaceae</taxon>
    </lineage>
</organism>
<protein>
    <submittedName>
        <fullName evidence="2">Uncharacterized protein</fullName>
    </submittedName>
</protein>